<name>A0A9P7BLB0_RHIOR</name>
<accession>A0A9P7BLB0</accession>
<evidence type="ECO:0000313" key="1">
    <source>
        <dbReference type="EMBL" id="KAG1301267.1"/>
    </source>
</evidence>
<dbReference type="PANTHER" id="PTHR33066">
    <property type="entry name" value="INTEGRASE_SAM-LIKE_N DOMAIN-CONTAINING PROTEIN"/>
    <property type="match status" value="1"/>
</dbReference>
<reference evidence="1" key="1">
    <citation type="journal article" date="2020" name="Microb. Genom.">
        <title>Genetic diversity of clinical and environmental Mucorales isolates obtained from an investigation of mucormycosis cases among solid organ transplant recipients.</title>
        <authorList>
            <person name="Nguyen M.H."/>
            <person name="Kaul D."/>
            <person name="Muto C."/>
            <person name="Cheng S.J."/>
            <person name="Richter R.A."/>
            <person name="Bruno V.M."/>
            <person name="Liu G."/>
            <person name="Beyhan S."/>
            <person name="Sundermann A.J."/>
            <person name="Mounaud S."/>
            <person name="Pasculle A.W."/>
            <person name="Nierman W.C."/>
            <person name="Driscoll E."/>
            <person name="Cumbie R."/>
            <person name="Clancy C.J."/>
            <person name="Dupont C.L."/>
        </authorList>
    </citation>
    <scope>NUCLEOTIDE SEQUENCE</scope>
    <source>
        <strain evidence="1">GL11</strain>
    </source>
</reference>
<dbReference type="EMBL" id="JAANQT010003239">
    <property type="protein sequence ID" value="KAG1301267.1"/>
    <property type="molecule type" value="Genomic_DNA"/>
</dbReference>
<dbReference type="AlphaFoldDB" id="A0A9P7BLB0"/>
<proteinExistence type="predicted"/>
<dbReference type="PANTHER" id="PTHR33066:SF2">
    <property type="entry name" value="FILAGGRIN-2-LIKE"/>
    <property type="match status" value="1"/>
</dbReference>
<organism evidence="1 2">
    <name type="scientific">Rhizopus oryzae</name>
    <name type="common">Mucormycosis agent</name>
    <name type="synonym">Rhizopus arrhizus var. delemar</name>
    <dbReference type="NCBI Taxonomy" id="64495"/>
    <lineage>
        <taxon>Eukaryota</taxon>
        <taxon>Fungi</taxon>
        <taxon>Fungi incertae sedis</taxon>
        <taxon>Mucoromycota</taxon>
        <taxon>Mucoromycotina</taxon>
        <taxon>Mucoromycetes</taxon>
        <taxon>Mucorales</taxon>
        <taxon>Mucorineae</taxon>
        <taxon>Rhizopodaceae</taxon>
        <taxon>Rhizopus</taxon>
    </lineage>
</organism>
<dbReference type="OrthoDB" id="10330555at2759"/>
<comment type="caution">
    <text evidence="1">The sequence shown here is derived from an EMBL/GenBank/DDBJ whole genome shotgun (WGS) entry which is preliminary data.</text>
</comment>
<protein>
    <submittedName>
        <fullName evidence="1">Uncharacterized protein</fullName>
    </submittedName>
</protein>
<evidence type="ECO:0000313" key="2">
    <source>
        <dbReference type="Proteomes" id="UP000716291"/>
    </source>
</evidence>
<dbReference type="Proteomes" id="UP000716291">
    <property type="component" value="Unassembled WGS sequence"/>
</dbReference>
<sequence>METTNNSQLVIVCHISRLPNPVGFTTEIVETQNHALVIRRPTSSGCGSENLFTVRNHRSISNSEQTVSFKLLYDTRKDKTPTNLGLPDLEQIRTVPSLQDGRFTSIERSHRTKGLYVQNRSQRCLRGSTDTSEFSSLPVVYESRNCVPISFTSLWPERSTSCLFQIDEICYGALAETGNQTGVLPGRYLYSSKYEDRSGKELQIGNESFGIIGIHHKLPKECFKTFLYTGIPRIHIQHRRHEYQSPMREDAET</sequence>
<gene>
    <name evidence="1" type="ORF">G6F64_011958</name>
</gene>
<keyword evidence="2" id="KW-1185">Reference proteome</keyword>